<feature type="transmembrane region" description="Helical" evidence="1">
    <location>
        <begin position="444"/>
        <end position="467"/>
    </location>
</feature>
<protein>
    <submittedName>
        <fullName evidence="2">Uncharacterized protein</fullName>
    </submittedName>
</protein>
<sequence>MASPYCIKDALLKGAKNMTELAGTILKIKETCPKDMLDPAKGILSFVAANALTTGNPELIAGFGAWTTYQAKTIIGRLIDFKIPLIVLILQLARAPLGSFIESFTVLHLVANPSDSIASFFHTLSFCFGILEAVREAHGVGSEYGAMGWKKRPWRDRFSRAWRKCMPSWLVQPPKPDEVEDDCKVLALVLGAYMFIGIPPVSMGVASRPANRRAVISKAIIKQQVGEQNRDPDAFRKAARSLAADRRIHKLPVLAALFGFVTAVLFKYIYIDHDEYDKENPQAIQLWSLSSSMTISWPIIAEFQSWIIGVPKSADSTRRILHQLEEDLGYNRRKLQLSPRKRDTVPILVDFGALPNFRPDRWHKQECHPDDAIHAIAPKWLDMMAFFIVSTGCLGGVWLAARVPPEGWNCRAANKVFMLSNYALSAAVQSLILNRRSTDKLGSWARIVLTTVVDLIVFASLAGDIFITQAGVFNCPGCFVEMVRGIPGVLLTPFSWDIVRKRLEREYPGILFGIFLLQFVICVVILICFWEARGVFRQSDVEPEYEGPNRKFGPTPAPSSVVVTAPGNHQQEKELVVGHSETKEKIPEVTTVPVLPDEGVSEAHGLPTVERRQSWNQSALL</sequence>
<organism evidence="2 3">
    <name type="scientific">Cercophora newfieldiana</name>
    <dbReference type="NCBI Taxonomy" id="92897"/>
    <lineage>
        <taxon>Eukaryota</taxon>
        <taxon>Fungi</taxon>
        <taxon>Dikarya</taxon>
        <taxon>Ascomycota</taxon>
        <taxon>Pezizomycotina</taxon>
        <taxon>Sordariomycetes</taxon>
        <taxon>Sordariomycetidae</taxon>
        <taxon>Sordariales</taxon>
        <taxon>Lasiosphaeriaceae</taxon>
        <taxon>Cercophora</taxon>
    </lineage>
</organism>
<gene>
    <name evidence="2" type="ORF">B0T16DRAFT_490259</name>
</gene>
<keyword evidence="1" id="KW-0812">Transmembrane</keyword>
<keyword evidence="1" id="KW-1133">Transmembrane helix</keyword>
<dbReference type="Proteomes" id="UP001174936">
    <property type="component" value="Unassembled WGS sequence"/>
</dbReference>
<name>A0AA39YGV7_9PEZI</name>
<dbReference type="AlphaFoldDB" id="A0AA39YGV7"/>
<evidence type="ECO:0000256" key="1">
    <source>
        <dbReference type="SAM" id="Phobius"/>
    </source>
</evidence>
<evidence type="ECO:0000313" key="3">
    <source>
        <dbReference type="Proteomes" id="UP001174936"/>
    </source>
</evidence>
<feature type="transmembrane region" description="Helical" evidence="1">
    <location>
        <begin position="413"/>
        <end position="432"/>
    </location>
</feature>
<feature type="transmembrane region" description="Helical" evidence="1">
    <location>
        <begin position="251"/>
        <end position="271"/>
    </location>
</feature>
<reference evidence="2" key="1">
    <citation type="submission" date="2023-06" db="EMBL/GenBank/DDBJ databases">
        <title>Genome-scale phylogeny and comparative genomics of the fungal order Sordariales.</title>
        <authorList>
            <consortium name="Lawrence Berkeley National Laboratory"/>
            <person name="Hensen N."/>
            <person name="Bonometti L."/>
            <person name="Westerberg I."/>
            <person name="Brannstrom I.O."/>
            <person name="Guillou S."/>
            <person name="Cros-Aarteil S."/>
            <person name="Calhoun S."/>
            <person name="Haridas S."/>
            <person name="Kuo A."/>
            <person name="Mondo S."/>
            <person name="Pangilinan J."/>
            <person name="Riley R."/>
            <person name="Labutti K."/>
            <person name="Andreopoulos B."/>
            <person name="Lipzen A."/>
            <person name="Chen C."/>
            <person name="Yanf M."/>
            <person name="Daum C."/>
            <person name="Ng V."/>
            <person name="Clum A."/>
            <person name="Steindorff A."/>
            <person name="Ohm R."/>
            <person name="Martin F."/>
            <person name="Silar P."/>
            <person name="Natvig D."/>
            <person name="Lalanne C."/>
            <person name="Gautier V."/>
            <person name="Ament-Velasquez S.L."/>
            <person name="Kruys A."/>
            <person name="Hutchinson M.I."/>
            <person name="Powell A.J."/>
            <person name="Barry K."/>
            <person name="Miller A.N."/>
            <person name="Grigoriev I.V."/>
            <person name="Debuchy R."/>
            <person name="Gladieux P."/>
            <person name="Thoren M.H."/>
            <person name="Johannesson H."/>
        </authorList>
    </citation>
    <scope>NUCLEOTIDE SEQUENCE</scope>
    <source>
        <strain evidence="2">SMH2532-1</strain>
    </source>
</reference>
<accession>A0AA39YGV7</accession>
<dbReference type="EMBL" id="JAULSV010000002">
    <property type="protein sequence ID" value="KAK0652397.1"/>
    <property type="molecule type" value="Genomic_DNA"/>
</dbReference>
<feature type="transmembrane region" description="Helical" evidence="1">
    <location>
        <begin position="185"/>
        <end position="206"/>
    </location>
</feature>
<keyword evidence="3" id="KW-1185">Reference proteome</keyword>
<comment type="caution">
    <text evidence="2">The sequence shown here is derived from an EMBL/GenBank/DDBJ whole genome shotgun (WGS) entry which is preliminary data.</text>
</comment>
<evidence type="ECO:0000313" key="2">
    <source>
        <dbReference type="EMBL" id="KAK0652397.1"/>
    </source>
</evidence>
<keyword evidence="1" id="KW-0472">Membrane</keyword>
<feature type="transmembrane region" description="Helical" evidence="1">
    <location>
        <begin position="510"/>
        <end position="530"/>
    </location>
</feature>
<feature type="transmembrane region" description="Helical" evidence="1">
    <location>
        <begin position="383"/>
        <end position="401"/>
    </location>
</feature>
<proteinExistence type="predicted"/>